<keyword evidence="1" id="KW-0812">Transmembrane</keyword>
<accession>X0X7J5</accession>
<proteinExistence type="predicted"/>
<gene>
    <name evidence="2" type="ORF">S01H1_67513</name>
</gene>
<dbReference type="InterPro" id="IPR008910">
    <property type="entry name" value="MSC_TM_helix"/>
</dbReference>
<keyword evidence="1" id="KW-1133">Transmembrane helix</keyword>
<sequence>MVQLQNAFNELVIQTLKQAYAFIAGLMPKLMLAILIMLIGWVCAVLLKKIV</sequence>
<evidence type="ECO:0000256" key="1">
    <source>
        <dbReference type="SAM" id="Phobius"/>
    </source>
</evidence>
<reference evidence="2" key="1">
    <citation type="journal article" date="2014" name="Front. Microbiol.">
        <title>High frequency of phylogenetically diverse reductive dehalogenase-homologous genes in deep subseafloor sedimentary metagenomes.</title>
        <authorList>
            <person name="Kawai M."/>
            <person name="Futagami T."/>
            <person name="Toyoda A."/>
            <person name="Takaki Y."/>
            <person name="Nishi S."/>
            <person name="Hori S."/>
            <person name="Arai W."/>
            <person name="Tsubouchi T."/>
            <person name="Morono Y."/>
            <person name="Uchiyama I."/>
            <person name="Ito T."/>
            <person name="Fujiyama A."/>
            <person name="Inagaki F."/>
            <person name="Takami H."/>
        </authorList>
    </citation>
    <scope>NUCLEOTIDE SEQUENCE</scope>
    <source>
        <strain evidence="2">Expedition CK06-06</strain>
    </source>
</reference>
<dbReference type="Pfam" id="PF05552">
    <property type="entry name" value="MS_channel_1st_1"/>
    <property type="match status" value="1"/>
</dbReference>
<dbReference type="AlphaFoldDB" id="X0X7J5"/>
<keyword evidence="1" id="KW-0472">Membrane</keyword>
<dbReference type="EMBL" id="BARS01044720">
    <property type="protein sequence ID" value="GAG39204.1"/>
    <property type="molecule type" value="Genomic_DNA"/>
</dbReference>
<organism evidence="2">
    <name type="scientific">marine sediment metagenome</name>
    <dbReference type="NCBI Taxonomy" id="412755"/>
    <lineage>
        <taxon>unclassified sequences</taxon>
        <taxon>metagenomes</taxon>
        <taxon>ecological metagenomes</taxon>
    </lineage>
</organism>
<comment type="caution">
    <text evidence="2">The sequence shown here is derived from an EMBL/GenBank/DDBJ whole genome shotgun (WGS) entry which is preliminary data.</text>
</comment>
<feature type="transmembrane region" description="Helical" evidence="1">
    <location>
        <begin position="20"/>
        <end position="47"/>
    </location>
</feature>
<name>X0X7J5_9ZZZZ</name>
<feature type="non-terminal residue" evidence="2">
    <location>
        <position position="51"/>
    </location>
</feature>
<protein>
    <submittedName>
        <fullName evidence="2">Uncharacterized protein</fullName>
    </submittedName>
</protein>
<evidence type="ECO:0000313" key="2">
    <source>
        <dbReference type="EMBL" id="GAG39204.1"/>
    </source>
</evidence>